<name>A0A372ZWI2_9ACTN</name>
<dbReference type="Gene3D" id="3.40.50.1820">
    <property type="entry name" value="alpha/beta hydrolase"/>
    <property type="match status" value="1"/>
</dbReference>
<dbReference type="PANTHER" id="PTHR43798:SF33">
    <property type="entry name" value="HYDROLASE, PUTATIVE (AFU_ORTHOLOGUE AFUA_2G14860)-RELATED"/>
    <property type="match status" value="1"/>
</dbReference>
<dbReference type="Proteomes" id="UP000263377">
    <property type="component" value="Unassembled WGS sequence"/>
</dbReference>
<dbReference type="RefSeq" id="WP_117487897.1">
    <property type="nucleotide sequence ID" value="NZ_QVIG01000001.1"/>
</dbReference>
<evidence type="ECO:0000313" key="3">
    <source>
        <dbReference type="Proteomes" id="UP000263377"/>
    </source>
</evidence>
<dbReference type="PANTHER" id="PTHR43798">
    <property type="entry name" value="MONOACYLGLYCEROL LIPASE"/>
    <property type="match status" value="1"/>
</dbReference>
<dbReference type="GO" id="GO:0016020">
    <property type="term" value="C:membrane"/>
    <property type="evidence" value="ECO:0007669"/>
    <property type="project" value="TreeGrafter"/>
</dbReference>
<dbReference type="SUPFAM" id="SSF53474">
    <property type="entry name" value="alpha/beta-Hydrolases"/>
    <property type="match status" value="1"/>
</dbReference>
<keyword evidence="3" id="KW-1185">Reference proteome</keyword>
<keyword evidence="2" id="KW-0378">Hydrolase</keyword>
<dbReference type="AlphaFoldDB" id="A0A372ZWI2"/>
<organism evidence="2 3">
    <name type="scientific">Kitasatospora xanthocidica</name>
    <dbReference type="NCBI Taxonomy" id="83382"/>
    <lineage>
        <taxon>Bacteria</taxon>
        <taxon>Bacillati</taxon>
        <taxon>Actinomycetota</taxon>
        <taxon>Actinomycetes</taxon>
        <taxon>Kitasatosporales</taxon>
        <taxon>Streptomycetaceae</taxon>
        <taxon>Kitasatospora</taxon>
    </lineage>
</organism>
<dbReference type="Pfam" id="PF12697">
    <property type="entry name" value="Abhydrolase_6"/>
    <property type="match status" value="1"/>
</dbReference>
<dbReference type="InterPro" id="IPR050266">
    <property type="entry name" value="AB_hydrolase_sf"/>
</dbReference>
<dbReference type="GO" id="GO:0016787">
    <property type="term" value="F:hydrolase activity"/>
    <property type="evidence" value="ECO:0007669"/>
    <property type="project" value="UniProtKB-KW"/>
</dbReference>
<protein>
    <submittedName>
        <fullName evidence="2">Alpha/beta hydrolase</fullName>
    </submittedName>
</protein>
<evidence type="ECO:0000313" key="2">
    <source>
        <dbReference type="EMBL" id="RGD59760.1"/>
    </source>
</evidence>
<reference evidence="2 3" key="1">
    <citation type="submission" date="2018-08" db="EMBL/GenBank/DDBJ databases">
        <title>Diversity &amp; Physiological Properties of Lignin-Decomposing Actinobacteria from Soil.</title>
        <authorList>
            <person name="Roh S.G."/>
            <person name="Kim S.B."/>
        </authorList>
    </citation>
    <scope>NUCLEOTIDE SEQUENCE [LARGE SCALE GENOMIC DNA]</scope>
    <source>
        <strain evidence="2 3">MMS17-GH009</strain>
    </source>
</reference>
<evidence type="ECO:0000259" key="1">
    <source>
        <dbReference type="Pfam" id="PF12697"/>
    </source>
</evidence>
<comment type="caution">
    <text evidence="2">The sequence shown here is derived from an EMBL/GenBank/DDBJ whole genome shotgun (WGS) entry which is preliminary data.</text>
</comment>
<sequence length="294" mass="31437">MSTAGPEAVDRARFLRVDGVPLHVRTEGSGPVCLLSGGLGSSWFDWDLVVPFLTPYRTVVRFDRPGYGLSAGEPATGRPAPTAAGEAGRIRAVLDGLGLREPCTVVGHSLAGFHVEAFARLHPERTAGLVLVDGSVEAAARPYPAPAARDLAARAVAGAATALAVPYLLGPTARRAMARLSTVRREDLAPAPLVRHCYRTGRALRALLRENGRYLDTAAELDELRRTRPLAEDLPVTVLAADDGCRTRRTEDWLARQRELAALLGADFRTTAPAGHLVMFDRPDAVASAVLDTR</sequence>
<dbReference type="InterPro" id="IPR000073">
    <property type="entry name" value="AB_hydrolase_1"/>
</dbReference>
<feature type="domain" description="AB hydrolase-1" evidence="1">
    <location>
        <begin position="38"/>
        <end position="289"/>
    </location>
</feature>
<accession>A0A372ZWI2</accession>
<dbReference type="EMBL" id="QVIG01000001">
    <property type="protein sequence ID" value="RGD59760.1"/>
    <property type="molecule type" value="Genomic_DNA"/>
</dbReference>
<proteinExistence type="predicted"/>
<dbReference type="InterPro" id="IPR029058">
    <property type="entry name" value="AB_hydrolase_fold"/>
</dbReference>
<gene>
    <name evidence="2" type="ORF">DR950_20005</name>
</gene>